<organism evidence="1">
    <name type="scientific">Pyrodinium bahamense</name>
    <dbReference type="NCBI Taxonomy" id="73915"/>
    <lineage>
        <taxon>Eukaryota</taxon>
        <taxon>Sar</taxon>
        <taxon>Alveolata</taxon>
        <taxon>Dinophyceae</taxon>
        <taxon>Gonyaulacales</taxon>
        <taxon>Pyrocystaceae</taxon>
        <taxon>Pyrodinium</taxon>
    </lineage>
</organism>
<reference evidence="1" key="1">
    <citation type="submission" date="2021-01" db="EMBL/GenBank/DDBJ databases">
        <authorList>
            <person name="Corre E."/>
            <person name="Pelletier E."/>
            <person name="Niang G."/>
            <person name="Scheremetjew M."/>
            <person name="Finn R."/>
            <person name="Kale V."/>
            <person name="Holt S."/>
            <person name="Cochrane G."/>
            <person name="Meng A."/>
            <person name="Brown T."/>
            <person name="Cohen L."/>
        </authorList>
    </citation>
    <scope>NUCLEOTIDE SEQUENCE</scope>
    <source>
        <strain evidence="1">Pbaha01</strain>
    </source>
</reference>
<accession>A0A7S0FXY5</accession>
<dbReference type="EMBL" id="HBEG01047053">
    <property type="protein sequence ID" value="CAD8384944.1"/>
    <property type="molecule type" value="Transcribed_RNA"/>
</dbReference>
<gene>
    <name evidence="1" type="ORF">PBAH0796_LOCUS28632</name>
</gene>
<proteinExistence type="predicted"/>
<dbReference type="AlphaFoldDB" id="A0A7S0FXY5"/>
<evidence type="ECO:0000313" key="1">
    <source>
        <dbReference type="EMBL" id="CAD8384944.1"/>
    </source>
</evidence>
<sequence>MRAIGFVRMRCAGFRCIAGHLRRALPATSHRPLTDAFLQLLPAHLESLTIFFASQQRAELPTGWLTSKPPLKTFCLSMKRFFCSSDLKAAWQHAGKDSSQLKWEHALPRCSY</sequence>
<name>A0A7S0FXY5_9DINO</name>
<protein>
    <submittedName>
        <fullName evidence="1">Uncharacterized protein</fullName>
    </submittedName>
</protein>